<keyword evidence="2" id="KW-1185">Reference proteome</keyword>
<name>A0A4Q9KG10_9ACTN</name>
<gene>
    <name evidence="1" type="ORF">ET989_03325</name>
</gene>
<sequence>MSDRPFPSIPSQFGFATTAQLRERGFSEWELHEFALAGRRVTRAVYAATVGPWPEPLLRIAGGLWAGPAAALTGVASLKLWGVEDLPKPEVIRFLVPPDCRTRRNSLGMLTVRSRRAPRKFVRSDVTVASLERSLADAGRFKELSGNDLLAATLAMLYARRTTQELLAREVADGGDAGTRGVHEAIVAFRQGAWSRPEAVLGDAIRQDHRFPRMLSNPRLSTRAGVFVGVPDGYFPGEGVAVQVHSKKYHRGVDAAGADRWERTLTRDLGYEEQQIHVVPVAPRTLYEDMGRFRDALAVVVSARRGQGPSHIVID</sequence>
<reference evidence="1 2" key="1">
    <citation type="submission" date="2019-01" db="EMBL/GenBank/DDBJ databases">
        <title>Lactibacter flavus gen. nov., sp. nov., a novel bacterium of the family Propionibacteriaceae isolated from raw milk and dairy products.</title>
        <authorList>
            <person name="Huptas C."/>
            <person name="Wenning M."/>
            <person name="Breitenwieser F."/>
            <person name="Doll E."/>
            <person name="Von Neubeck M."/>
            <person name="Busse H.-J."/>
            <person name="Scherer S."/>
        </authorList>
    </citation>
    <scope>NUCLEOTIDE SEQUENCE [LARGE SCALE GENOMIC DNA]</scope>
    <source>
        <strain evidence="1 2">KCTC 33808</strain>
    </source>
</reference>
<dbReference type="EMBL" id="SDMQ01000002">
    <property type="protein sequence ID" value="TBT87353.1"/>
    <property type="molecule type" value="Genomic_DNA"/>
</dbReference>
<evidence type="ECO:0000313" key="1">
    <source>
        <dbReference type="EMBL" id="TBT87353.1"/>
    </source>
</evidence>
<evidence type="ECO:0008006" key="3">
    <source>
        <dbReference type="Google" id="ProtNLM"/>
    </source>
</evidence>
<dbReference type="RefSeq" id="WP_131167139.1">
    <property type="nucleotide sequence ID" value="NZ_SDMQ01000002.1"/>
</dbReference>
<comment type="caution">
    <text evidence="1">The sequence shown here is derived from an EMBL/GenBank/DDBJ whole genome shotgun (WGS) entry which is preliminary data.</text>
</comment>
<dbReference type="AlphaFoldDB" id="A0A4Q9KG10"/>
<proteinExistence type="predicted"/>
<evidence type="ECO:0000313" key="2">
    <source>
        <dbReference type="Proteomes" id="UP000292373"/>
    </source>
</evidence>
<dbReference type="Proteomes" id="UP000292373">
    <property type="component" value="Unassembled WGS sequence"/>
</dbReference>
<dbReference type="OrthoDB" id="4870610at2"/>
<organism evidence="1 2">
    <name type="scientific">Propioniciclava sinopodophylli</name>
    <dbReference type="NCBI Taxonomy" id="1837344"/>
    <lineage>
        <taxon>Bacteria</taxon>
        <taxon>Bacillati</taxon>
        <taxon>Actinomycetota</taxon>
        <taxon>Actinomycetes</taxon>
        <taxon>Propionibacteriales</taxon>
        <taxon>Propionibacteriaceae</taxon>
        <taxon>Propioniciclava</taxon>
    </lineage>
</organism>
<protein>
    <recommendedName>
        <fullName evidence="3">AbiEi antitoxin C-terminal domain-containing protein</fullName>
    </recommendedName>
</protein>
<accession>A0A4Q9KG10</accession>